<dbReference type="AlphaFoldDB" id="A0AAV3PVF8"/>
<proteinExistence type="predicted"/>
<gene>
    <name evidence="1" type="ORF">LIER_13038</name>
</gene>
<protein>
    <submittedName>
        <fullName evidence="1">Uncharacterized protein</fullName>
    </submittedName>
</protein>
<sequence length="74" mass="8260">MHLLGNRTSTSTSTSTRNQIFLIHCFISTLSTTGSNPQNSPPPFTQLNHAHHYISGHELLGYVTGFIPCPIFYR</sequence>
<comment type="caution">
    <text evidence="1">The sequence shown here is derived from an EMBL/GenBank/DDBJ whole genome shotgun (WGS) entry which is preliminary data.</text>
</comment>
<reference evidence="1 2" key="1">
    <citation type="submission" date="2024-01" db="EMBL/GenBank/DDBJ databases">
        <title>The complete chloroplast genome sequence of Lithospermum erythrorhizon: insights into the phylogenetic relationship among Boraginaceae species and the maternal lineages of purple gromwells.</title>
        <authorList>
            <person name="Okada T."/>
            <person name="Watanabe K."/>
        </authorList>
    </citation>
    <scope>NUCLEOTIDE SEQUENCE [LARGE SCALE GENOMIC DNA]</scope>
</reference>
<dbReference type="EMBL" id="BAABME010002583">
    <property type="protein sequence ID" value="GAA0155273.1"/>
    <property type="molecule type" value="Genomic_DNA"/>
</dbReference>
<dbReference type="Proteomes" id="UP001454036">
    <property type="component" value="Unassembled WGS sequence"/>
</dbReference>
<keyword evidence="2" id="KW-1185">Reference proteome</keyword>
<organism evidence="1 2">
    <name type="scientific">Lithospermum erythrorhizon</name>
    <name type="common">Purple gromwell</name>
    <name type="synonym">Lithospermum officinale var. erythrorhizon</name>
    <dbReference type="NCBI Taxonomy" id="34254"/>
    <lineage>
        <taxon>Eukaryota</taxon>
        <taxon>Viridiplantae</taxon>
        <taxon>Streptophyta</taxon>
        <taxon>Embryophyta</taxon>
        <taxon>Tracheophyta</taxon>
        <taxon>Spermatophyta</taxon>
        <taxon>Magnoliopsida</taxon>
        <taxon>eudicotyledons</taxon>
        <taxon>Gunneridae</taxon>
        <taxon>Pentapetalae</taxon>
        <taxon>asterids</taxon>
        <taxon>lamiids</taxon>
        <taxon>Boraginales</taxon>
        <taxon>Boraginaceae</taxon>
        <taxon>Boraginoideae</taxon>
        <taxon>Lithospermeae</taxon>
        <taxon>Lithospermum</taxon>
    </lineage>
</organism>
<accession>A0AAV3PVF8</accession>
<evidence type="ECO:0000313" key="1">
    <source>
        <dbReference type="EMBL" id="GAA0155273.1"/>
    </source>
</evidence>
<evidence type="ECO:0000313" key="2">
    <source>
        <dbReference type="Proteomes" id="UP001454036"/>
    </source>
</evidence>
<name>A0AAV3PVF8_LITER</name>